<dbReference type="Gene3D" id="1.25.40.370">
    <property type="match status" value="1"/>
</dbReference>
<dbReference type="InterPro" id="IPR057588">
    <property type="entry name" value="NWD1/2-like_WH"/>
</dbReference>
<sequence>MKLPATKKIPPSNGAIKKKVPSKNVKIETSMVPEPQPEEVAAQKRISLKNEAVSKKLPPKKVKTEMPAVPEAQREETTAEKVDAKVVATFERVFEGHFVDIPSPLSKLVRVFTSSTFTDTTVERNALMEDVYPALKEFCRETHGLDFQVVDMRWGVRDEATDDHMTTKLCINEIGNCQRLSMGPNFVVFLCQKYGYRPLPSEILCTELDMLKRALRDEHEDTSLLETWYIEDANAVPPLFILQPISSILVNFNNKRIPKLQKQDAATWWDTEAAMQKSLRKAAKMCYDRGCLSHEQMHNYFMSVTEREVIHGILKAKNPNEHCLCYVRHINNIAISQTRTAAKFVDIVHNQICTEAQQLLSNLRDERVPAKLNVANIRRSTIEWAGRDGIDTVFHADYIKRFCNDFYESITQMVNKAVKKREKFRDSLFSEVLQHLCNALSVSDMFFGRDDELKAAESYVHSKSNIPLVYYGENGCGKTSTLAKIAREMRNWYCNGEKPVIVLRFLGTSPDSSSIMPLLTSVCEQAVIFHIAYNYDQTLRGTSPTELSKLFHHFKKITTLATEQKPLVIIFDSLDLLSNLDGAHELLWFPSTLPPNVKFFVSITPEASRIGTAIKRLVEDEEQYVHVPPLGMGLGLEVIAEWMKLAGRTLTARQWDLVTKALADCTLPLFVKLIYATVARWKSYSRPQETLLFHSLQEGIHALFDRTENQHGKLLVSHALSYITAARSGLSDSEVEDLISLDDKVLDDIYQYHLPPVRRIPPLLWSRIRADLPGYLSERAADGVIVLNWYHEQFRTTAAGRYFKNLNHLLSTHSALADYFLGLWGGVPKPFQYTEMQKQRFGVIENEGLADRKVPKQPNIFQSKDGKQIRFNTRKLNELPFHLLRAKRIDELMTLCLFDYEFLYAKVSSFPLQAVIGDFEDAIALIDDIDNKRQLNLVVDALRLSASLLSRHPYMLAFELLGRLLPLAANNNNLSALLIKCDIHGPRTSCFLPAHHAFHSPGGPLKYSLEEHQFAVFGMQLTSDKKMLVTTSNVFIVWDVTTGDIARVVNPNIDGIFFGLAITKDDRHAAAYTNNNQVILVSLITGEFIDVIHESLSKQMEIENIIFTKDNILLVWSASHYYLYDLQGKLLVRGAETVSGAEKCLIYVFNKSEECMRFITWSGGRDDWNLVLSGRQRSASAPGGYRPLKQFKFCASLAFLDDDYTRGYGFLLYEASDDKKLVNLRLPSGVRNIPIRPMHTTTAITLASEDTVFVAGVRKYLYLWNVSNAQLLRSVDAHFGRTLNLCSLNLNGHNVLLSSSLDHSIKMWNMENIFEKSFSVSMMDQPIEKIEIAKNKPSLAVVQTRKYLGLWNIRLHKYIATLVANVHGAVITDCMISSEANQIVCIESETLLIWDLRTQSVVQRMNAPHVHQIMYLNREKMIGILFRQVDTPEQKVARFTVYTIDDLSIYYSHEFQCRMFRNIADGATIVFAILFRGHDSLQVVNLEEKKSVHKFRPRLVRKQQKDVIVYRLIPMPHNSAQVIVMESASRGAIWDIKARKLIRTLPSFSGVITNDGRLGLHAPNRGGLHIIDMKTGGIIKTLIGTVVEGVAFTPTGQHVLYYHNGHKTLRAFRVSDGTLVGTFRPHAQLKCWTCDSRGYALVIGGQDGSLLTAILFDEMAQGDLLKTVAQLPSRRHLAEYLHIPLSELQEEGCFDLRNLGAVTAAVTRFKQLLQPKDAKRSHVCCVQ</sequence>
<dbReference type="InterPro" id="IPR052752">
    <property type="entry name" value="NACHT-WD_repeat"/>
</dbReference>
<proteinExistence type="predicted"/>
<dbReference type="PANTHER" id="PTHR19871">
    <property type="entry name" value="BETA TRANSDUCIN-RELATED PROTEIN"/>
    <property type="match status" value="1"/>
</dbReference>
<dbReference type="PROSITE" id="PS50837">
    <property type="entry name" value="NACHT"/>
    <property type="match status" value="1"/>
</dbReference>
<dbReference type="Proteomes" id="UP000036681">
    <property type="component" value="Unplaced"/>
</dbReference>
<evidence type="ECO:0000259" key="4">
    <source>
        <dbReference type="PROSITE" id="PS50837"/>
    </source>
</evidence>
<feature type="domain" description="NACHT" evidence="4">
    <location>
        <begin position="466"/>
        <end position="827"/>
    </location>
</feature>
<dbReference type="SMART" id="SM00320">
    <property type="entry name" value="WD40"/>
    <property type="match status" value="3"/>
</dbReference>
<evidence type="ECO:0000256" key="1">
    <source>
        <dbReference type="ARBA" id="ARBA00022574"/>
    </source>
</evidence>
<keyword evidence="2" id="KW-0677">Repeat</keyword>
<dbReference type="Pfam" id="PF05729">
    <property type="entry name" value="NACHT"/>
    <property type="match status" value="1"/>
</dbReference>
<dbReference type="InterPro" id="IPR027417">
    <property type="entry name" value="P-loop_NTPase"/>
</dbReference>
<dbReference type="Pfam" id="PF25469">
    <property type="entry name" value="WHD_NWD1"/>
    <property type="match status" value="1"/>
</dbReference>
<evidence type="ECO:0000256" key="3">
    <source>
        <dbReference type="SAM" id="MobiDB-lite"/>
    </source>
</evidence>
<name>A0A9J2PKV5_ASCLU</name>
<dbReference type="SUPFAM" id="SSF50998">
    <property type="entry name" value="Quinoprotein alcohol dehydrogenase-like"/>
    <property type="match status" value="1"/>
</dbReference>
<protein>
    <submittedName>
        <fullName evidence="6">NACHT domain-containing protein</fullName>
    </submittedName>
</protein>
<accession>A0A9J2PKV5</accession>
<organism evidence="5 6">
    <name type="scientific">Ascaris lumbricoides</name>
    <name type="common">Giant roundworm</name>
    <dbReference type="NCBI Taxonomy" id="6252"/>
    <lineage>
        <taxon>Eukaryota</taxon>
        <taxon>Metazoa</taxon>
        <taxon>Ecdysozoa</taxon>
        <taxon>Nematoda</taxon>
        <taxon>Chromadorea</taxon>
        <taxon>Rhabditida</taxon>
        <taxon>Spirurina</taxon>
        <taxon>Ascaridomorpha</taxon>
        <taxon>Ascaridoidea</taxon>
        <taxon>Ascarididae</taxon>
        <taxon>Ascaris</taxon>
    </lineage>
</organism>
<dbReference type="PANTHER" id="PTHR19871:SF14">
    <property type="entry name" value="DUF4062 DOMAIN-CONTAINING PROTEIN"/>
    <property type="match status" value="1"/>
</dbReference>
<dbReference type="Gene3D" id="2.130.10.10">
    <property type="entry name" value="YVTN repeat-like/Quinoprotein amine dehydrogenase"/>
    <property type="match status" value="3"/>
</dbReference>
<keyword evidence="1" id="KW-0853">WD repeat</keyword>
<reference evidence="6" key="1">
    <citation type="submission" date="2023-03" db="UniProtKB">
        <authorList>
            <consortium name="WormBaseParasite"/>
        </authorList>
    </citation>
    <scope>IDENTIFICATION</scope>
</reference>
<evidence type="ECO:0000256" key="2">
    <source>
        <dbReference type="ARBA" id="ARBA00022737"/>
    </source>
</evidence>
<dbReference type="SUPFAM" id="SSF52540">
    <property type="entry name" value="P-loop containing nucleoside triphosphate hydrolases"/>
    <property type="match status" value="1"/>
</dbReference>
<evidence type="ECO:0000313" key="6">
    <source>
        <dbReference type="WBParaSite" id="ALUE_0001055201-mRNA-1"/>
    </source>
</evidence>
<keyword evidence="5" id="KW-1185">Reference proteome</keyword>
<evidence type="ECO:0000313" key="5">
    <source>
        <dbReference type="Proteomes" id="UP000036681"/>
    </source>
</evidence>
<dbReference type="InterPro" id="IPR001680">
    <property type="entry name" value="WD40_rpt"/>
</dbReference>
<feature type="region of interest" description="Disordered" evidence="3">
    <location>
        <begin position="1"/>
        <end position="77"/>
    </location>
</feature>
<dbReference type="WBParaSite" id="ALUE_0001055201-mRNA-1">
    <property type="protein sequence ID" value="ALUE_0001055201-mRNA-1"/>
    <property type="gene ID" value="ALUE_0001055201"/>
</dbReference>
<dbReference type="InterPro" id="IPR056534">
    <property type="entry name" value="Beta-prop_NWD2_C"/>
</dbReference>
<dbReference type="SUPFAM" id="SSF117289">
    <property type="entry name" value="Nucleoporin domain"/>
    <property type="match status" value="1"/>
</dbReference>
<dbReference type="Gene3D" id="3.40.50.300">
    <property type="entry name" value="P-loop containing nucleotide triphosphate hydrolases"/>
    <property type="match status" value="1"/>
</dbReference>
<dbReference type="Pfam" id="PF23586">
    <property type="entry name" value="Beta-prop_NWD2_C"/>
    <property type="match status" value="1"/>
</dbReference>
<dbReference type="InterPro" id="IPR015943">
    <property type="entry name" value="WD40/YVTN_repeat-like_dom_sf"/>
</dbReference>
<dbReference type="InterPro" id="IPR007111">
    <property type="entry name" value="NACHT_NTPase"/>
</dbReference>
<dbReference type="InterPro" id="IPR011047">
    <property type="entry name" value="Quinoprotein_ADH-like_sf"/>
</dbReference>